<dbReference type="EMBL" id="BPLQ01015128">
    <property type="protein sequence ID" value="GIY86057.1"/>
    <property type="molecule type" value="Genomic_DNA"/>
</dbReference>
<organism evidence="2 3">
    <name type="scientific">Caerostris darwini</name>
    <dbReference type="NCBI Taxonomy" id="1538125"/>
    <lineage>
        <taxon>Eukaryota</taxon>
        <taxon>Metazoa</taxon>
        <taxon>Ecdysozoa</taxon>
        <taxon>Arthropoda</taxon>
        <taxon>Chelicerata</taxon>
        <taxon>Arachnida</taxon>
        <taxon>Araneae</taxon>
        <taxon>Araneomorphae</taxon>
        <taxon>Entelegynae</taxon>
        <taxon>Araneoidea</taxon>
        <taxon>Araneidae</taxon>
        <taxon>Caerostris</taxon>
    </lineage>
</organism>
<sequence length="141" mass="16335">MYIRVYKRCLSKNSGSPFYKDQKPDIHALVFLLLGLVLLGVAVFFYYYPWVETDRTLFLVCLGLSVFFEIVSIIITCSTTKRETFQLIKNRFYQDERETAPLVAEKSYSGFDPGRINSTASIFKYNLPLPTPHRNPNQSFV</sequence>
<feature type="transmembrane region" description="Helical" evidence="1">
    <location>
        <begin position="56"/>
        <end position="77"/>
    </location>
</feature>
<evidence type="ECO:0000313" key="2">
    <source>
        <dbReference type="EMBL" id="GIY86057.1"/>
    </source>
</evidence>
<feature type="transmembrane region" description="Helical" evidence="1">
    <location>
        <begin position="28"/>
        <end position="50"/>
    </location>
</feature>
<name>A0AAV4WU79_9ARAC</name>
<evidence type="ECO:0000256" key="1">
    <source>
        <dbReference type="SAM" id="Phobius"/>
    </source>
</evidence>
<protein>
    <submittedName>
        <fullName evidence="2">Uncharacterized protein</fullName>
    </submittedName>
</protein>
<accession>A0AAV4WU79</accession>
<keyword evidence="1" id="KW-1133">Transmembrane helix</keyword>
<dbReference type="Proteomes" id="UP001054837">
    <property type="component" value="Unassembled WGS sequence"/>
</dbReference>
<keyword evidence="1" id="KW-0472">Membrane</keyword>
<evidence type="ECO:0000313" key="3">
    <source>
        <dbReference type="Proteomes" id="UP001054837"/>
    </source>
</evidence>
<proteinExistence type="predicted"/>
<keyword evidence="3" id="KW-1185">Reference proteome</keyword>
<dbReference type="AlphaFoldDB" id="A0AAV4WU79"/>
<comment type="caution">
    <text evidence="2">The sequence shown here is derived from an EMBL/GenBank/DDBJ whole genome shotgun (WGS) entry which is preliminary data.</text>
</comment>
<keyword evidence="1" id="KW-0812">Transmembrane</keyword>
<reference evidence="2 3" key="1">
    <citation type="submission" date="2021-06" db="EMBL/GenBank/DDBJ databases">
        <title>Caerostris darwini draft genome.</title>
        <authorList>
            <person name="Kono N."/>
            <person name="Arakawa K."/>
        </authorList>
    </citation>
    <scope>NUCLEOTIDE SEQUENCE [LARGE SCALE GENOMIC DNA]</scope>
</reference>
<gene>
    <name evidence="2" type="ORF">CDAR_601381</name>
</gene>